<dbReference type="GO" id="GO:0003700">
    <property type="term" value="F:DNA-binding transcription factor activity"/>
    <property type="evidence" value="ECO:0007669"/>
    <property type="project" value="InterPro"/>
</dbReference>
<evidence type="ECO:0000313" key="12">
    <source>
        <dbReference type="EMBL" id="EYU44887.1"/>
    </source>
</evidence>
<organism evidence="12 13">
    <name type="scientific">Erythranthe guttata</name>
    <name type="common">Yellow monkey flower</name>
    <name type="synonym">Mimulus guttatus</name>
    <dbReference type="NCBI Taxonomy" id="4155"/>
    <lineage>
        <taxon>Eukaryota</taxon>
        <taxon>Viridiplantae</taxon>
        <taxon>Streptophyta</taxon>
        <taxon>Embryophyta</taxon>
        <taxon>Tracheophyta</taxon>
        <taxon>Spermatophyta</taxon>
        <taxon>Magnoliopsida</taxon>
        <taxon>eudicotyledons</taxon>
        <taxon>Gunneridae</taxon>
        <taxon>Pentapetalae</taxon>
        <taxon>asterids</taxon>
        <taxon>lamiids</taxon>
        <taxon>Lamiales</taxon>
        <taxon>Phrymaceae</taxon>
        <taxon>Erythranthe</taxon>
    </lineage>
</organism>
<dbReference type="GO" id="GO:0005634">
    <property type="term" value="C:nucleus"/>
    <property type="evidence" value="ECO:0007669"/>
    <property type="project" value="UniProtKB-SubCell"/>
</dbReference>
<keyword evidence="5" id="KW-0238">DNA-binding</keyword>
<evidence type="ECO:0000256" key="8">
    <source>
        <dbReference type="ARBA" id="ARBA00023242"/>
    </source>
</evidence>
<feature type="region of interest" description="Disordered" evidence="10">
    <location>
        <begin position="100"/>
        <end position="127"/>
    </location>
</feature>
<keyword evidence="13" id="KW-1185">Reference proteome</keyword>
<keyword evidence="6" id="KW-0010">Activator</keyword>
<gene>
    <name evidence="12" type="ORF">MIMGU_mgv1a017888mg</name>
</gene>
<name>A0A022RWH9_ERYGU</name>
<evidence type="ECO:0000256" key="4">
    <source>
        <dbReference type="ARBA" id="ARBA00023015"/>
    </source>
</evidence>
<dbReference type="PhylomeDB" id="A0A022RWH9"/>
<proteinExistence type="inferred from homology"/>
<dbReference type="SUPFAM" id="SSF54171">
    <property type="entry name" value="DNA-binding domain"/>
    <property type="match status" value="1"/>
</dbReference>
<dbReference type="EMBL" id="KI630206">
    <property type="protein sequence ID" value="EYU44887.1"/>
    <property type="molecule type" value="Genomic_DNA"/>
</dbReference>
<dbReference type="Gene3D" id="3.30.730.10">
    <property type="entry name" value="AP2/ERF domain"/>
    <property type="match status" value="1"/>
</dbReference>
<sequence length="342" mass="38185">MEVGNLSSNTIQNQCDDSDANNKPKPPREKRAAGLSTYTPPPPKKIRGSSTLAFPFALDDDYCQPSTTAAVGLSFLERTRLNPKMISFSHHLHLQPLDYNSQSRDATNNGGGETTPPLPPSTPPKLYRGVRQRHWGKWVAEIRLPRKRTRLWLGTFESPEEAAMAYDRQAFRLRGESARLNFPHRFRSNHYKPSDQIQPSPPPLISPSNNSSLISPATTKTTTNNHWFFLEEEPIRRDDRDASPFTTSIINGANAVNYGEPSSSNNNHAKDIETGYHPIIDPTYLSTDNYLSSGNDDFGYQWLADLLDGLSDPIGISCSTDEVFTADSLQDNFRLDSNSSKS</sequence>
<feature type="domain" description="AP2/ERF" evidence="11">
    <location>
        <begin position="126"/>
        <end position="183"/>
    </location>
</feature>
<keyword evidence="7" id="KW-0804">Transcription</keyword>
<keyword evidence="3" id="KW-0611">Plant defense</keyword>
<evidence type="ECO:0000256" key="2">
    <source>
        <dbReference type="ARBA" id="ARBA00022745"/>
    </source>
</evidence>
<dbReference type="PROSITE" id="PS51032">
    <property type="entry name" value="AP2_ERF"/>
    <property type="match status" value="1"/>
</dbReference>
<keyword evidence="2" id="KW-0936">Ethylene signaling pathway</keyword>
<dbReference type="Pfam" id="PF00847">
    <property type="entry name" value="AP2"/>
    <property type="match status" value="1"/>
</dbReference>
<evidence type="ECO:0000259" key="11">
    <source>
        <dbReference type="PROSITE" id="PS51032"/>
    </source>
</evidence>
<dbReference type="eggNOG" id="ENOG502SVHA">
    <property type="taxonomic scope" value="Eukaryota"/>
</dbReference>
<evidence type="ECO:0000256" key="6">
    <source>
        <dbReference type="ARBA" id="ARBA00023159"/>
    </source>
</evidence>
<comment type="subcellular location">
    <subcellularLocation>
        <location evidence="1">Nucleus</location>
    </subcellularLocation>
</comment>
<evidence type="ECO:0000256" key="3">
    <source>
        <dbReference type="ARBA" id="ARBA00022821"/>
    </source>
</evidence>
<dbReference type="InterPro" id="IPR051758">
    <property type="entry name" value="ERF/AP2-like"/>
</dbReference>
<comment type="similarity">
    <text evidence="9">Belongs to the AP2/ERF transcription factor family. ERF subfamily.</text>
</comment>
<reference evidence="12 13" key="1">
    <citation type="journal article" date="2013" name="Proc. Natl. Acad. Sci. U.S.A.">
        <title>Fine-scale variation in meiotic recombination in Mimulus inferred from population shotgun sequencing.</title>
        <authorList>
            <person name="Hellsten U."/>
            <person name="Wright K.M."/>
            <person name="Jenkins J."/>
            <person name="Shu S."/>
            <person name="Yuan Y."/>
            <person name="Wessler S.R."/>
            <person name="Schmutz J."/>
            <person name="Willis J.H."/>
            <person name="Rokhsar D.S."/>
        </authorList>
    </citation>
    <scope>NUCLEOTIDE SEQUENCE [LARGE SCALE GENOMIC DNA]</scope>
    <source>
        <strain evidence="13">cv. DUN x IM62</strain>
    </source>
</reference>
<dbReference type="STRING" id="4155.A0A022RWH9"/>
<dbReference type="Proteomes" id="UP000030748">
    <property type="component" value="Unassembled WGS sequence"/>
</dbReference>
<keyword evidence="8" id="KW-0539">Nucleus</keyword>
<dbReference type="SMART" id="SM00380">
    <property type="entry name" value="AP2"/>
    <property type="match status" value="1"/>
</dbReference>
<protein>
    <recommendedName>
        <fullName evidence="11">AP2/ERF domain-containing protein</fullName>
    </recommendedName>
</protein>
<dbReference type="AlphaFoldDB" id="A0A022RWH9"/>
<evidence type="ECO:0000256" key="7">
    <source>
        <dbReference type="ARBA" id="ARBA00023163"/>
    </source>
</evidence>
<evidence type="ECO:0000256" key="10">
    <source>
        <dbReference type="SAM" id="MobiDB-lite"/>
    </source>
</evidence>
<feature type="region of interest" description="Disordered" evidence="10">
    <location>
        <begin position="186"/>
        <end position="210"/>
    </location>
</feature>
<dbReference type="PANTHER" id="PTHR31657:SF20">
    <property type="entry name" value="ETHYLENE-RESPONSIVE TRANSCRIPTION FACTOR ERF061"/>
    <property type="match status" value="1"/>
</dbReference>
<dbReference type="InterPro" id="IPR001471">
    <property type="entry name" value="AP2/ERF_dom"/>
</dbReference>
<feature type="compositionally biased region" description="Polar residues" evidence="10">
    <location>
        <begin position="1"/>
        <end position="15"/>
    </location>
</feature>
<dbReference type="InterPro" id="IPR036955">
    <property type="entry name" value="AP2/ERF_dom_sf"/>
</dbReference>
<feature type="region of interest" description="Disordered" evidence="10">
    <location>
        <begin position="1"/>
        <end position="48"/>
    </location>
</feature>
<accession>A0A022RWH9</accession>
<dbReference type="FunFam" id="3.30.730.10:FF:000001">
    <property type="entry name" value="Ethylene-responsive transcription factor 2"/>
    <property type="match status" value="1"/>
</dbReference>
<dbReference type="GO" id="GO:0009873">
    <property type="term" value="P:ethylene-activated signaling pathway"/>
    <property type="evidence" value="ECO:0007669"/>
    <property type="project" value="UniProtKB-KW"/>
</dbReference>
<dbReference type="InterPro" id="IPR016177">
    <property type="entry name" value="DNA-bd_dom_sf"/>
</dbReference>
<keyword evidence="4" id="KW-0805">Transcription regulation</keyword>
<evidence type="ECO:0000256" key="5">
    <source>
        <dbReference type="ARBA" id="ARBA00023125"/>
    </source>
</evidence>
<feature type="compositionally biased region" description="Basic and acidic residues" evidence="10">
    <location>
        <begin position="20"/>
        <end position="32"/>
    </location>
</feature>
<evidence type="ECO:0000256" key="1">
    <source>
        <dbReference type="ARBA" id="ARBA00004123"/>
    </source>
</evidence>
<dbReference type="PANTHER" id="PTHR31657">
    <property type="entry name" value="ETHYLENE-RESPONSIVE TRANSCRIPTION FACTOR ERF061"/>
    <property type="match status" value="1"/>
</dbReference>
<evidence type="ECO:0000313" key="13">
    <source>
        <dbReference type="Proteomes" id="UP000030748"/>
    </source>
</evidence>
<dbReference type="GO" id="GO:0006952">
    <property type="term" value="P:defense response"/>
    <property type="evidence" value="ECO:0007669"/>
    <property type="project" value="UniProtKB-KW"/>
</dbReference>
<dbReference type="PRINTS" id="PR00367">
    <property type="entry name" value="ETHRSPELEMNT"/>
</dbReference>
<dbReference type="GO" id="GO:0000976">
    <property type="term" value="F:transcription cis-regulatory region binding"/>
    <property type="evidence" value="ECO:0007669"/>
    <property type="project" value="UniProtKB-ARBA"/>
</dbReference>
<dbReference type="CDD" id="cd00018">
    <property type="entry name" value="AP2"/>
    <property type="match status" value="1"/>
</dbReference>
<evidence type="ECO:0000256" key="9">
    <source>
        <dbReference type="ARBA" id="ARBA00024343"/>
    </source>
</evidence>